<name>A0A2U2ASP9_9GAMM</name>
<evidence type="ECO:0000313" key="4">
    <source>
        <dbReference type="Proteomes" id="UP000245217"/>
    </source>
</evidence>
<dbReference type="Gene3D" id="1.20.120.330">
    <property type="entry name" value="Nucleotidyltransferases domain 2"/>
    <property type="match status" value="1"/>
</dbReference>
<reference evidence="3 4" key="2">
    <citation type="submission" date="2018-05" db="EMBL/GenBank/DDBJ databases">
        <title>Ignatzschineria dubaiensis sp. nov., isolated from necrotic foot tissues of dromedaries (Camelus dromedarius) and associated maggots in Dubai, United Arab Emirates.</title>
        <authorList>
            <person name="Tsang C.C."/>
            <person name="Tang J.Y.M."/>
            <person name="Fong J.Y.H."/>
            <person name="Kinne J."/>
            <person name="Lee H.H."/>
            <person name="Joseph M."/>
            <person name="Jose S."/>
            <person name="Schuster R.K."/>
            <person name="Tang Y."/>
            <person name="Sivakumar S."/>
            <person name="Chen J.H.K."/>
            <person name="Teng J.L.L."/>
            <person name="Lau S.K.P."/>
            <person name="Wernery U."/>
            <person name="Woo P.C.Y."/>
        </authorList>
    </citation>
    <scope>NUCLEOTIDE SEQUENCE [LARGE SCALE GENOMIC DNA]</scope>
    <source>
        <strain evidence="3">UAE-HKU57</strain>
        <strain evidence="4">UAE-HKU58</strain>
    </source>
</reference>
<dbReference type="EMBL" id="QEWW01000001">
    <property type="protein sequence ID" value="PWD87764.1"/>
    <property type="molecule type" value="Genomic_DNA"/>
</dbReference>
<reference evidence="1" key="1">
    <citation type="journal article" date="2018" name="Genome Announc.">
        <title>Ignatzschineria cameli sp. nov., isolated from necrotic foot tissue of dromedaries (Camelus dromedarius) and associated maggots (Wohlfahrtia species) in Dubai.</title>
        <authorList>
            <person name="Tsang C.C."/>
            <person name="Tang J.Y."/>
            <person name="Fong J.Y."/>
            <person name="Kinne J."/>
            <person name="Lee H.H."/>
            <person name="Joseph M."/>
            <person name="Jose S."/>
            <person name="Schuster R.K."/>
            <person name="Tang Y."/>
            <person name="Sivakumar S."/>
            <person name="Chen J.H."/>
            <person name="Teng J.L."/>
            <person name="Lau S.K."/>
            <person name="Wernery U."/>
            <person name="Woo P.C."/>
        </authorList>
    </citation>
    <scope>NUCLEOTIDE SEQUENCE</scope>
    <source>
        <strain evidence="1">UAE-HKU57</strain>
        <strain evidence="2">UAE-HKU58</strain>
    </source>
</reference>
<accession>A0A2U2ASP9</accession>
<evidence type="ECO:0000313" key="2">
    <source>
        <dbReference type="EMBL" id="PWD92967.1"/>
    </source>
</evidence>
<sequence length="146" mass="16760">MSVVGEDFLKFSENLLNHSSTEIEYRNVISRLYYSLIHVTGRCLAPSAPKKYHTEMERYLKMPDRHDPNELIPSLELKALGELLAARRAKRVVADYKLEEDVMRADADGEMEISKLIHQKLHAYQLQEKGISSSQEIQNGKLSKES</sequence>
<dbReference type="Proteomes" id="UP000245217">
    <property type="component" value="Unassembled WGS sequence"/>
</dbReference>
<dbReference type="OrthoDB" id="7030738at2"/>
<comment type="caution">
    <text evidence="1">The sequence shown here is derived from an EMBL/GenBank/DDBJ whole genome shotgun (WGS) entry which is preliminary data.</text>
</comment>
<dbReference type="Proteomes" id="UP000245059">
    <property type="component" value="Unassembled WGS sequence"/>
</dbReference>
<gene>
    <name evidence="1" type="ORF">DC077_00305</name>
    <name evidence="2" type="ORF">DC078_03875</name>
</gene>
<keyword evidence="4" id="KW-1185">Reference proteome</keyword>
<evidence type="ECO:0000313" key="3">
    <source>
        <dbReference type="Proteomes" id="UP000245059"/>
    </source>
</evidence>
<protein>
    <submittedName>
        <fullName evidence="1">Uncharacterized protein</fullName>
    </submittedName>
</protein>
<proteinExistence type="predicted"/>
<dbReference type="EMBL" id="QEWV01000003">
    <property type="protein sequence ID" value="PWD92967.1"/>
    <property type="molecule type" value="Genomic_DNA"/>
</dbReference>
<organism evidence="1 3">
    <name type="scientific">Ignatzschineria cameli</name>
    <dbReference type="NCBI Taxonomy" id="2182793"/>
    <lineage>
        <taxon>Bacteria</taxon>
        <taxon>Pseudomonadati</taxon>
        <taxon>Pseudomonadota</taxon>
        <taxon>Gammaproteobacteria</taxon>
        <taxon>Cardiobacteriales</taxon>
        <taxon>Ignatzschineriaceae</taxon>
        <taxon>Ignatzschineria</taxon>
    </lineage>
</organism>
<dbReference type="RefSeq" id="WP_094567070.1">
    <property type="nucleotide sequence ID" value="NZ_QEWS01000012.1"/>
</dbReference>
<dbReference type="AlphaFoldDB" id="A0A2U2ASP9"/>
<evidence type="ECO:0000313" key="1">
    <source>
        <dbReference type="EMBL" id="PWD87764.1"/>
    </source>
</evidence>